<dbReference type="AlphaFoldDB" id="A0AA35WWA4"/>
<dbReference type="PANTHER" id="PTHR43477:SF1">
    <property type="entry name" value="DIHYDROANTICAPSIN 7-DEHYDROGENASE"/>
    <property type="match status" value="1"/>
</dbReference>
<sequence length="256" mass="26580">MRLESKVALISGGARGQGAAEARLFAREGAAVVIGDIRDEDGLKLEAEIRELGGQATCVHLDVTEQDQWQSAVSQAVDQYGKLDILVNNAGITGMEGGGLTSTKIDGTDAELWDRIMAVNSKGVFLGTRTAIPAMRAAGGGSIINISSIAGIVASGAAAAYAASKGSVRLLTKSTAVQYGREGIRCNSVHPGFIETAMTELRLSVPGAREQAIAETPIRRIGTVDDIANGVLFLASDESSFMTGSELVLDGGWTAQ</sequence>
<comment type="similarity">
    <text evidence="2">Belongs to the short-chain dehydrogenases/reductases (SDR) family.</text>
</comment>
<dbReference type="EMBL" id="CASHTH010002522">
    <property type="protein sequence ID" value="CAI8031181.1"/>
    <property type="molecule type" value="Genomic_DNA"/>
</dbReference>
<keyword evidence="3" id="KW-0560">Oxidoreductase</keyword>
<keyword evidence="15" id="KW-1185">Reference proteome</keyword>
<protein>
    <recommendedName>
        <fullName evidence="7">Dehydrogenase/reductase SDR family member 6</fullName>
        <ecNumber evidence="5">1.1.1.104</ecNumber>
        <ecNumber evidence="6">1.1.1.30</ecNumber>
    </recommendedName>
    <alternativeName>
        <fullName evidence="11">(R)-beta-hydroxybutyrate dehydrogenase</fullName>
    </alternativeName>
    <alternativeName>
        <fullName evidence="9">3-hydroxybutyrate dehydrogenase type 2</fullName>
    </alternativeName>
    <alternativeName>
        <fullName evidence="12">4-oxo-L-proline reductase</fullName>
    </alternativeName>
    <alternativeName>
        <fullName evidence="10">Oxidoreductase UCPA</fullName>
    </alternativeName>
    <alternativeName>
        <fullName evidence="8">Short chain dehydrogenase/reductase family 15C member 1</fullName>
    </alternativeName>
</protein>
<name>A0AA35WWA4_GEOBA</name>
<organism evidence="14 15">
    <name type="scientific">Geodia barretti</name>
    <name type="common">Barrett's horny sponge</name>
    <dbReference type="NCBI Taxonomy" id="519541"/>
    <lineage>
        <taxon>Eukaryota</taxon>
        <taxon>Metazoa</taxon>
        <taxon>Porifera</taxon>
        <taxon>Demospongiae</taxon>
        <taxon>Heteroscleromorpha</taxon>
        <taxon>Tetractinellida</taxon>
        <taxon>Astrophorina</taxon>
        <taxon>Geodiidae</taxon>
        <taxon>Geodia</taxon>
    </lineage>
</organism>
<comment type="catalytic activity">
    <reaction evidence="13">
        <text>(R)-3-hydroxybutanoate + NAD(+) = acetoacetate + NADH + H(+)</text>
        <dbReference type="Rhea" id="RHEA:20521"/>
        <dbReference type="ChEBI" id="CHEBI:10983"/>
        <dbReference type="ChEBI" id="CHEBI:13705"/>
        <dbReference type="ChEBI" id="CHEBI:15378"/>
        <dbReference type="ChEBI" id="CHEBI:57540"/>
        <dbReference type="ChEBI" id="CHEBI:57945"/>
        <dbReference type="EC" id="1.1.1.30"/>
    </reaction>
</comment>
<evidence type="ECO:0000256" key="7">
    <source>
        <dbReference type="ARBA" id="ARBA00039194"/>
    </source>
</evidence>
<dbReference type="EC" id="1.1.1.104" evidence="5"/>
<evidence type="ECO:0000256" key="3">
    <source>
        <dbReference type="ARBA" id="ARBA00023002"/>
    </source>
</evidence>
<evidence type="ECO:0000256" key="11">
    <source>
        <dbReference type="ARBA" id="ARBA00043083"/>
    </source>
</evidence>
<comment type="pathway">
    <text evidence="1">Siderophore biosynthesis.</text>
</comment>
<dbReference type="PROSITE" id="PS00061">
    <property type="entry name" value="ADH_SHORT"/>
    <property type="match status" value="1"/>
</dbReference>
<dbReference type="SUPFAM" id="SSF51735">
    <property type="entry name" value="NAD(P)-binding Rossmann-fold domains"/>
    <property type="match status" value="1"/>
</dbReference>
<comment type="pathway">
    <text evidence="4">Amino-acid metabolism.</text>
</comment>
<dbReference type="GO" id="GO:0016617">
    <property type="term" value="F:4-oxoproline reductase activity"/>
    <property type="evidence" value="ECO:0007669"/>
    <property type="project" value="UniProtKB-EC"/>
</dbReference>
<evidence type="ECO:0000256" key="2">
    <source>
        <dbReference type="ARBA" id="ARBA00006484"/>
    </source>
</evidence>
<dbReference type="InterPro" id="IPR051122">
    <property type="entry name" value="SDR_DHRS6-like"/>
</dbReference>
<dbReference type="PRINTS" id="PR00081">
    <property type="entry name" value="GDHRDH"/>
</dbReference>
<dbReference type="InterPro" id="IPR002347">
    <property type="entry name" value="SDR_fam"/>
</dbReference>
<dbReference type="Gene3D" id="3.40.50.720">
    <property type="entry name" value="NAD(P)-binding Rossmann-like Domain"/>
    <property type="match status" value="1"/>
</dbReference>
<accession>A0AA35WWA4</accession>
<evidence type="ECO:0000256" key="13">
    <source>
        <dbReference type="ARBA" id="ARBA00049550"/>
    </source>
</evidence>
<dbReference type="NCBIfam" id="NF005559">
    <property type="entry name" value="PRK07231.1"/>
    <property type="match status" value="1"/>
</dbReference>
<evidence type="ECO:0000256" key="4">
    <source>
        <dbReference type="ARBA" id="ARBA00034698"/>
    </source>
</evidence>
<evidence type="ECO:0000256" key="9">
    <source>
        <dbReference type="ARBA" id="ARBA00042309"/>
    </source>
</evidence>
<dbReference type="GO" id="GO:0003858">
    <property type="term" value="F:3-hydroxybutyrate dehydrogenase activity"/>
    <property type="evidence" value="ECO:0007669"/>
    <property type="project" value="UniProtKB-EC"/>
</dbReference>
<dbReference type="Proteomes" id="UP001174909">
    <property type="component" value="Unassembled WGS sequence"/>
</dbReference>
<dbReference type="PRINTS" id="PR00080">
    <property type="entry name" value="SDRFAMILY"/>
</dbReference>
<evidence type="ECO:0000313" key="15">
    <source>
        <dbReference type="Proteomes" id="UP001174909"/>
    </source>
</evidence>
<dbReference type="InterPro" id="IPR020904">
    <property type="entry name" value="Sc_DH/Rdtase_CS"/>
</dbReference>
<dbReference type="Pfam" id="PF13561">
    <property type="entry name" value="adh_short_C2"/>
    <property type="match status" value="1"/>
</dbReference>
<evidence type="ECO:0000256" key="10">
    <source>
        <dbReference type="ARBA" id="ARBA00042565"/>
    </source>
</evidence>
<comment type="caution">
    <text evidence="14">The sequence shown here is derived from an EMBL/GenBank/DDBJ whole genome shotgun (WGS) entry which is preliminary data.</text>
</comment>
<dbReference type="EC" id="1.1.1.30" evidence="6"/>
<dbReference type="FunFam" id="3.40.50.720:FF:000084">
    <property type="entry name" value="Short-chain dehydrogenase reductase"/>
    <property type="match status" value="1"/>
</dbReference>
<proteinExistence type="inferred from homology"/>
<evidence type="ECO:0000256" key="1">
    <source>
        <dbReference type="ARBA" id="ARBA00004924"/>
    </source>
</evidence>
<evidence type="ECO:0000256" key="12">
    <source>
        <dbReference type="ARBA" id="ARBA00043199"/>
    </source>
</evidence>
<dbReference type="PANTHER" id="PTHR43477">
    <property type="entry name" value="DIHYDROANTICAPSIN 7-DEHYDROGENASE"/>
    <property type="match status" value="1"/>
</dbReference>
<reference evidence="14" key="1">
    <citation type="submission" date="2023-03" db="EMBL/GenBank/DDBJ databases">
        <authorList>
            <person name="Steffen K."/>
            <person name="Cardenas P."/>
        </authorList>
    </citation>
    <scope>NUCLEOTIDE SEQUENCE</scope>
</reference>
<evidence type="ECO:0000313" key="14">
    <source>
        <dbReference type="EMBL" id="CAI8031181.1"/>
    </source>
</evidence>
<evidence type="ECO:0000256" key="5">
    <source>
        <dbReference type="ARBA" id="ARBA00038956"/>
    </source>
</evidence>
<dbReference type="InterPro" id="IPR036291">
    <property type="entry name" value="NAD(P)-bd_dom_sf"/>
</dbReference>
<evidence type="ECO:0000256" key="8">
    <source>
        <dbReference type="ARBA" id="ARBA00041727"/>
    </source>
</evidence>
<evidence type="ECO:0000256" key="6">
    <source>
        <dbReference type="ARBA" id="ARBA00038959"/>
    </source>
</evidence>
<gene>
    <name evidence="14" type="ORF">GBAR_LOCUS17694</name>
</gene>